<dbReference type="Proteomes" id="UP000229362">
    <property type="component" value="Unassembled WGS sequence"/>
</dbReference>
<dbReference type="AlphaFoldDB" id="A0A2M6W2A4"/>
<keyword evidence="1" id="KW-1133">Transmembrane helix</keyword>
<gene>
    <name evidence="2" type="ORF">COU33_00360</name>
</gene>
<evidence type="ECO:0000256" key="1">
    <source>
        <dbReference type="SAM" id="Phobius"/>
    </source>
</evidence>
<proteinExistence type="predicted"/>
<feature type="non-terminal residue" evidence="2">
    <location>
        <position position="1"/>
    </location>
</feature>
<name>A0A2M6W2A4_9BACT</name>
<evidence type="ECO:0000313" key="2">
    <source>
        <dbReference type="EMBL" id="PIT86937.1"/>
    </source>
</evidence>
<reference evidence="3" key="1">
    <citation type="submission" date="2017-09" db="EMBL/GenBank/DDBJ databases">
        <title>Depth-based differentiation of microbial function through sediment-hosted aquifers and enrichment of novel symbionts in the deep terrestrial subsurface.</title>
        <authorList>
            <person name="Probst A.J."/>
            <person name="Ladd B."/>
            <person name="Jarett J.K."/>
            <person name="Geller-Mcgrath D.E."/>
            <person name="Sieber C.M.K."/>
            <person name="Emerson J.B."/>
            <person name="Anantharaman K."/>
            <person name="Thomas B.C."/>
            <person name="Malmstrom R."/>
            <person name="Stieglmeier M."/>
            <person name="Klingl A."/>
            <person name="Woyke T."/>
            <person name="Ryan C.M."/>
            <person name="Banfield J.F."/>
        </authorList>
    </citation>
    <scope>NUCLEOTIDE SEQUENCE [LARGE SCALE GENOMIC DNA]</scope>
</reference>
<protein>
    <submittedName>
        <fullName evidence="2">Uncharacterized protein</fullName>
    </submittedName>
</protein>
<keyword evidence="1" id="KW-0472">Membrane</keyword>
<feature type="transmembrane region" description="Helical" evidence="1">
    <location>
        <begin position="49"/>
        <end position="70"/>
    </location>
</feature>
<sequence>VLPQSATREDEQVLADTDLLNELIEEEFSVEDFVAKQLEEEEPITQTQVSMYVIMALLSAVILLLILIIVSMKKNAVKNIG</sequence>
<evidence type="ECO:0000313" key="3">
    <source>
        <dbReference type="Proteomes" id="UP000229362"/>
    </source>
</evidence>
<comment type="caution">
    <text evidence="2">The sequence shown here is derived from an EMBL/GenBank/DDBJ whole genome shotgun (WGS) entry which is preliminary data.</text>
</comment>
<dbReference type="EMBL" id="PFBZ01000017">
    <property type="protein sequence ID" value="PIT86937.1"/>
    <property type="molecule type" value="Genomic_DNA"/>
</dbReference>
<accession>A0A2M6W2A4</accession>
<organism evidence="2 3">
    <name type="scientific">Candidatus Magasanikbacteria bacterium CG10_big_fil_rev_8_21_14_0_10_43_6</name>
    <dbReference type="NCBI Taxonomy" id="1974650"/>
    <lineage>
        <taxon>Bacteria</taxon>
        <taxon>Candidatus Magasanikiibacteriota</taxon>
    </lineage>
</organism>
<keyword evidence="1" id="KW-0812">Transmembrane</keyword>